<evidence type="ECO:0000313" key="5">
    <source>
        <dbReference type="Proteomes" id="UP000679352"/>
    </source>
</evidence>
<evidence type="ECO:0000259" key="3">
    <source>
        <dbReference type="SMART" id="SM00822"/>
    </source>
</evidence>
<dbReference type="SUPFAM" id="SSF51735">
    <property type="entry name" value="NAD(P)-binding Rossmann-fold domains"/>
    <property type="match status" value="1"/>
</dbReference>
<keyword evidence="4" id="KW-0614">Plasmid</keyword>
<dbReference type="InterPro" id="IPR036291">
    <property type="entry name" value="NAD(P)-bd_dom_sf"/>
</dbReference>
<dbReference type="PROSITE" id="PS00061">
    <property type="entry name" value="ADH_SHORT"/>
    <property type="match status" value="1"/>
</dbReference>
<sequence>MMQPLPEQIQTAVVTGGARGLGAEICRALHRAGFRVVIADVTPGDDAQALASELDLAGETAITATLNVARPEDFQAVLDKCVERWGGVEVLVNNAARTAVQPVLEIDPAEFNAVLAVNAGGTFAGSQIFGRHFKSRGYGRIVNLASLAGQNGGTATGAHYAASKGAILTLTKVFARDLAAFGVTCNAIAPGPMDTPMVRSVITPDRMQAALAGIPVGELGDPVFVAELVALLAGPKASFVTGACWDVNGGIYMR</sequence>
<name>A0A975PCU0_9RHOB</name>
<evidence type="ECO:0000256" key="1">
    <source>
        <dbReference type="ARBA" id="ARBA00006484"/>
    </source>
</evidence>
<dbReference type="Pfam" id="PF13561">
    <property type="entry name" value="adh_short_C2"/>
    <property type="match status" value="1"/>
</dbReference>
<feature type="domain" description="Ketoreductase" evidence="3">
    <location>
        <begin position="10"/>
        <end position="191"/>
    </location>
</feature>
<dbReference type="SMART" id="SM00822">
    <property type="entry name" value="PKS_KR"/>
    <property type="match status" value="1"/>
</dbReference>
<comment type="similarity">
    <text evidence="1">Belongs to the short-chain dehydrogenases/reductases (SDR) family.</text>
</comment>
<proteinExistence type="inferred from homology"/>
<dbReference type="FunFam" id="3.40.50.720:FF:000173">
    <property type="entry name" value="3-oxoacyl-[acyl-carrier protein] reductase"/>
    <property type="match status" value="1"/>
</dbReference>
<geneLocation type="plasmid" evidence="4 5">
    <name>p2</name>
</geneLocation>
<keyword evidence="2" id="KW-0560">Oxidoreductase</keyword>
<keyword evidence="5" id="KW-1185">Reference proteome</keyword>
<dbReference type="PANTHER" id="PTHR43639">
    <property type="entry name" value="OXIDOREDUCTASE, SHORT-CHAIN DEHYDROGENASE/REDUCTASE FAMILY (AFU_ORTHOLOGUE AFUA_5G02870)"/>
    <property type="match status" value="1"/>
</dbReference>
<evidence type="ECO:0000313" key="4">
    <source>
        <dbReference type="EMBL" id="QWK92786.1"/>
    </source>
</evidence>
<dbReference type="KEGG" id="gfu:KM031_19250"/>
<dbReference type="InterPro" id="IPR020904">
    <property type="entry name" value="Sc_DH/Rdtase_CS"/>
</dbReference>
<dbReference type="PRINTS" id="PR00080">
    <property type="entry name" value="SDRFAMILY"/>
</dbReference>
<dbReference type="Gene3D" id="3.40.50.720">
    <property type="entry name" value="NAD(P)-binding Rossmann-like Domain"/>
    <property type="match status" value="1"/>
</dbReference>
<dbReference type="Proteomes" id="UP000679352">
    <property type="component" value="Plasmid p2"/>
</dbReference>
<evidence type="ECO:0000256" key="2">
    <source>
        <dbReference type="ARBA" id="ARBA00023002"/>
    </source>
</evidence>
<dbReference type="RefSeq" id="WP_215505723.1">
    <property type="nucleotide sequence ID" value="NZ_CP076363.1"/>
</dbReference>
<dbReference type="InterPro" id="IPR002347">
    <property type="entry name" value="SDR_fam"/>
</dbReference>
<gene>
    <name evidence="4" type="ORF">KM031_19250</name>
</gene>
<reference evidence="4" key="1">
    <citation type="submission" date="2021-06" db="EMBL/GenBank/DDBJ databases">
        <authorList>
            <person name="Lee C.-S."/>
            <person name="Jin L."/>
        </authorList>
    </citation>
    <scope>NUCLEOTIDE SEQUENCE</scope>
    <source>
        <strain evidence="4">Con5</strain>
        <plasmid evidence="4">p2</plasmid>
    </source>
</reference>
<dbReference type="EMBL" id="CP076363">
    <property type="protein sequence ID" value="QWK92786.1"/>
    <property type="molecule type" value="Genomic_DNA"/>
</dbReference>
<protein>
    <submittedName>
        <fullName evidence="4">SDR family oxidoreductase</fullName>
    </submittedName>
</protein>
<organism evidence="4 5">
    <name type="scientific">Gemmobacter fulvus</name>
    <dbReference type="NCBI Taxonomy" id="2840474"/>
    <lineage>
        <taxon>Bacteria</taxon>
        <taxon>Pseudomonadati</taxon>
        <taxon>Pseudomonadota</taxon>
        <taxon>Alphaproteobacteria</taxon>
        <taxon>Rhodobacterales</taxon>
        <taxon>Paracoccaceae</taxon>
        <taxon>Gemmobacter</taxon>
    </lineage>
</organism>
<dbReference type="AlphaFoldDB" id="A0A975PCU0"/>
<dbReference type="GO" id="GO:0016491">
    <property type="term" value="F:oxidoreductase activity"/>
    <property type="evidence" value="ECO:0007669"/>
    <property type="project" value="UniProtKB-KW"/>
</dbReference>
<dbReference type="PRINTS" id="PR00081">
    <property type="entry name" value="GDHRDH"/>
</dbReference>
<dbReference type="InterPro" id="IPR057326">
    <property type="entry name" value="KR_dom"/>
</dbReference>
<accession>A0A975PCU0</accession>
<dbReference type="PANTHER" id="PTHR43639:SF1">
    <property type="entry name" value="SHORT-CHAIN DEHYDROGENASE_REDUCTASE FAMILY PROTEIN"/>
    <property type="match status" value="1"/>
</dbReference>